<protein>
    <recommendedName>
        <fullName evidence="3">Coenzyme PQQ synthesis protein A</fullName>
    </recommendedName>
</protein>
<dbReference type="InterPro" id="IPR011725">
    <property type="entry name" value="PQQ_synth_PqqA"/>
</dbReference>
<comment type="similarity">
    <text evidence="2">Belongs to the PqqA family.</text>
</comment>
<comment type="pathway">
    <text evidence="1">Cofactor biosynthesis; pyrroloquinoline quinone biosynthesis.</text>
</comment>
<evidence type="ECO:0000256" key="2">
    <source>
        <dbReference type="ARBA" id="ARBA00009325"/>
    </source>
</evidence>
<reference evidence="4 5" key="1">
    <citation type="submission" date="2020-11" db="EMBL/GenBank/DDBJ databases">
        <title>Taxonomic evaluation of the Bacillus sporothermodurans group of bacteria based on whole genome sequences.</title>
        <authorList>
            <person name="Fiedler G."/>
            <person name="Herbstmann A.-D."/>
            <person name="Doll E."/>
            <person name="Wenning M."/>
            <person name="Brinks E."/>
            <person name="Kabisch J."/>
            <person name="Breitenwieser F."/>
            <person name="Lappann M."/>
            <person name="Boehnlein C."/>
            <person name="Franz C."/>
        </authorList>
    </citation>
    <scope>NUCLEOTIDE SEQUENCE [LARGE SCALE GENOMIC DNA]</scope>
    <source>
        <strain evidence="4 5">JCM 19841</strain>
    </source>
</reference>
<accession>A0ABX7E3U6</accession>
<dbReference type="EMBL" id="CP065425">
    <property type="protein sequence ID" value="QQZ10404.1"/>
    <property type="molecule type" value="Genomic_DNA"/>
</dbReference>
<dbReference type="Proteomes" id="UP000595691">
    <property type="component" value="Chromosome"/>
</dbReference>
<dbReference type="NCBIfam" id="TIGR02107">
    <property type="entry name" value="PQQ_syn_pqqA"/>
    <property type="match status" value="1"/>
</dbReference>
<dbReference type="Pfam" id="PF08042">
    <property type="entry name" value="PqqA"/>
    <property type="match status" value="1"/>
</dbReference>
<proteinExistence type="inferred from homology"/>
<sequence>MLVSSKVVNNMWVKPEYKEINTSSEVTMYAYIGK</sequence>
<organism evidence="4 5">
    <name type="scientific">Heyndrickxia vini</name>
    <dbReference type="NCBI Taxonomy" id="1476025"/>
    <lineage>
        <taxon>Bacteria</taxon>
        <taxon>Bacillati</taxon>
        <taxon>Bacillota</taxon>
        <taxon>Bacilli</taxon>
        <taxon>Bacillales</taxon>
        <taxon>Bacillaceae</taxon>
        <taxon>Heyndrickxia</taxon>
    </lineage>
</organism>
<gene>
    <name evidence="4" type="primary">pqqA</name>
    <name evidence="4" type="ORF">I5776_05540</name>
</gene>
<keyword evidence="5" id="KW-1185">Reference proteome</keyword>
<evidence type="ECO:0000313" key="4">
    <source>
        <dbReference type="EMBL" id="QQZ10404.1"/>
    </source>
</evidence>
<evidence type="ECO:0000256" key="3">
    <source>
        <dbReference type="ARBA" id="ARBA00015086"/>
    </source>
</evidence>
<evidence type="ECO:0000313" key="5">
    <source>
        <dbReference type="Proteomes" id="UP000595691"/>
    </source>
</evidence>
<name>A0ABX7E3U6_9BACI</name>
<evidence type="ECO:0000256" key="1">
    <source>
        <dbReference type="ARBA" id="ARBA00004886"/>
    </source>
</evidence>